<name>A0A2A9CQN2_9ACTN</name>
<evidence type="ECO:0000256" key="3">
    <source>
        <dbReference type="ARBA" id="ARBA00022692"/>
    </source>
</evidence>
<dbReference type="PANTHER" id="PTHR13414:SF9">
    <property type="entry name" value="PROTON-COUPLED ZINC ANTIPORTER SLC30A9, MITOCHONDRIAL"/>
    <property type="match status" value="1"/>
</dbReference>
<dbReference type="GO" id="GO:0006829">
    <property type="term" value="P:zinc ion transport"/>
    <property type="evidence" value="ECO:0007669"/>
    <property type="project" value="InterPro"/>
</dbReference>
<dbReference type="RefSeq" id="WP_245840617.1">
    <property type="nucleotide sequence ID" value="NZ_PDJC01000001.1"/>
</dbReference>
<comment type="caution">
    <text evidence="9">The sequence shown here is derived from an EMBL/GenBank/DDBJ whole genome shotgun (WGS) entry which is preliminary data.</text>
</comment>
<feature type="domain" description="Cation efflux protein cytoplasmic" evidence="8">
    <location>
        <begin position="234"/>
        <end position="301"/>
    </location>
</feature>
<evidence type="ECO:0000256" key="2">
    <source>
        <dbReference type="ARBA" id="ARBA00022448"/>
    </source>
</evidence>
<evidence type="ECO:0000256" key="4">
    <source>
        <dbReference type="ARBA" id="ARBA00022989"/>
    </source>
</evidence>
<dbReference type="InterPro" id="IPR036837">
    <property type="entry name" value="Cation_efflux_CTD_sf"/>
</dbReference>
<feature type="transmembrane region" description="Helical" evidence="6">
    <location>
        <begin position="80"/>
        <end position="100"/>
    </location>
</feature>
<dbReference type="GO" id="GO:0016020">
    <property type="term" value="C:membrane"/>
    <property type="evidence" value="ECO:0007669"/>
    <property type="project" value="UniProtKB-SubCell"/>
</dbReference>
<dbReference type="InterPro" id="IPR040177">
    <property type="entry name" value="SLC30A9"/>
</dbReference>
<proteinExistence type="predicted"/>
<keyword evidence="5 6" id="KW-0472">Membrane</keyword>
<dbReference type="Gene3D" id="1.20.1510.10">
    <property type="entry name" value="Cation efflux protein transmembrane domain"/>
    <property type="match status" value="1"/>
</dbReference>
<organism evidence="9 10">
    <name type="scientific">Propionicimonas paludicola</name>
    <dbReference type="NCBI Taxonomy" id="185243"/>
    <lineage>
        <taxon>Bacteria</taxon>
        <taxon>Bacillati</taxon>
        <taxon>Actinomycetota</taxon>
        <taxon>Actinomycetes</taxon>
        <taxon>Propionibacteriales</taxon>
        <taxon>Nocardioidaceae</taxon>
        <taxon>Propionicimonas</taxon>
    </lineage>
</organism>
<feature type="domain" description="Cation efflux protein transmembrane" evidence="7">
    <location>
        <begin position="13"/>
        <end position="229"/>
    </location>
</feature>
<dbReference type="NCBIfam" id="TIGR01297">
    <property type="entry name" value="CDF"/>
    <property type="match status" value="1"/>
</dbReference>
<dbReference type="InterPro" id="IPR002524">
    <property type="entry name" value="Cation_efflux"/>
</dbReference>
<keyword evidence="2" id="KW-0813">Transport</keyword>
<keyword evidence="10" id="KW-1185">Reference proteome</keyword>
<keyword evidence="3 6" id="KW-0812">Transmembrane</keyword>
<evidence type="ECO:0000313" key="10">
    <source>
        <dbReference type="Proteomes" id="UP000226079"/>
    </source>
</evidence>
<feature type="transmembrane region" description="Helical" evidence="6">
    <location>
        <begin position="200"/>
        <end position="222"/>
    </location>
</feature>
<dbReference type="InterPro" id="IPR027469">
    <property type="entry name" value="Cation_efflux_TMD_sf"/>
</dbReference>
<dbReference type="EMBL" id="PDJC01000001">
    <property type="protein sequence ID" value="PFG15922.1"/>
    <property type="molecule type" value="Genomic_DNA"/>
</dbReference>
<dbReference type="InterPro" id="IPR027470">
    <property type="entry name" value="Cation_efflux_CTD"/>
</dbReference>
<protein>
    <submittedName>
        <fullName evidence="9">Cation diffusion facilitator family transporter</fullName>
    </submittedName>
</protein>
<evidence type="ECO:0000256" key="5">
    <source>
        <dbReference type="ARBA" id="ARBA00023136"/>
    </source>
</evidence>
<feature type="transmembrane region" description="Helical" evidence="6">
    <location>
        <begin position="12"/>
        <end position="33"/>
    </location>
</feature>
<dbReference type="Proteomes" id="UP000226079">
    <property type="component" value="Unassembled WGS sequence"/>
</dbReference>
<dbReference type="Pfam" id="PF16916">
    <property type="entry name" value="ZT_dimer"/>
    <property type="match status" value="1"/>
</dbReference>
<gene>
    <name evidence="9" type="ORF">ATK74_0443</name>
</gene>
<accession>A0A2A9CQN2</accession>
<evidence type="ECO:0000256" key="1">
    <source>
        <dbReference type="ARBA" id="ARBA00004141"/>
    </source>
</evidence>
<dbReference type="AlphaFoldDB" id="A0A2A9CQN2"/>
<dbReference type="Gene3D" id="3.30.70.1350">
    <property type="entry name" value="Cation efflux protein, cytoplasmic domain"/>
    <property type="match status" value="1"/>
</dbReference>
<evidence type="ECO:0000259" key="8">
    <source>
        <dbReference type="Pfam" id="PF16916"/>
    </source>
</evidence>
<dbReference type="SUPFAM" id="SSF160240">
    <property type="entry name" value="Cation efflux protein cytoplasmic domain-like"/>
    <property type="match status" value="1"/>
</dbReference>
<dbReference type="Pfam" id="PF01545">
    <property type="entry name" value="Cation_efflux"/>
    <property type="match status" value="1"/>
</dbReference>
<feature type="transmembrane region" description="Helical" evidence="6">
    <location>
        <begin position="120"/>
        <end position="139"/>
    </location>
</feature>
<evidence type="ECO:0000313" key="9">
    <source>
        <dbReference type="EMBL" id="PFG15922.1"/>
    </source>
</evidence>
<sequence>MTDVSSHSGNRAVIAALGANLFIAVTKFGAWALTGAASMLAEGVHSVADTANQVLLLRGGRTAQREATDEHPFGYGRAPFISAFMVSVILFSLGGLFAIYEALEKYQEVLHHKPNELLEGAWWWVPLAVLGFAIVAEGFSLRTAVHESRPVKGSQSWFRFIRTSKSPQLPVVLLEDSAALIGLVFALLGVGLTLLTGDGIWDAIGTGLIGALLIVVAIVLAVETRSLLLGEAASPEAVRTIVDALAGTEGVERVIHLRTLHLGPEEVLVAAKIAVEPTTSARRVAEVIDAAEVAIRAADPQVTALYLEPDIDRGVSA</sequence>
<keyword evidence="4 6" id="KW-1133">Transmembrane helix</keyword>
<evidence type="ECO:0000259" key="7">
    <source>
        <dbReference type="Pfam" id="PF01545"/>
    </source>
</evidence>
<dbReference type="PANTHER" id="PTHR13414">
    <property type="entry name" value="HUEL-CATION TRANSPORTER"/>
    <property type="match status" value="1"/>
</dbReference>
<feature type="transmembrane region" description="Helical" evidence="6">
    <location>
        <begin position="169"/>
        <end position="194"/>
    </location>
</feature>
<comment type="subcellular location">
    <subcellularLocation>
        <location evidence="1">Membrane</location>
        <topology evidence="1">Multi-pass membrane protein</topology>
    </subcellularLocation>
</comment>
<reference evidence="9 10" key="1">
    <citation type="submission" date="2017-10" db="EMBL/GenBank/DDBJ databases">
        <title>Sequencing the genomes of 1000 actinobacteria strains.</title>
        <authorList>
            <person name="Klenk H.-P."/>
        </authorList>
    </citation>
    <scope>NUCLEOTIDE SEQUENCE [LARGE SCALE GENOMIC DNA]</scope>
    <source>
        <strain evidence="9 10">DSM 15597</strain>
    </source>
</reference>
<dbReference type="GO" id="GO:0008324">
    <property type="term" value="F:monoatomic cation transmembrane transporter activity"/>
    <property type="evidence" value="ECO:0007669"/>
    <property type="project" value="InterPro"/>
</dbReference>
<dbReference type="InterPro" id="IPR058533">
    <property type="entry name" value="Cation_efflux_TM"/>
</dbReference>
<dbReference type="SUPFAM" id="SSF161111">
    <property type="entry name" value="Cation efflux protein transmembrane domain-like"/>
    <property type="match status" value="1"/>
</dbReference>
<evidence type="ECO:0000256" key="6">
    <source>
        <dbReference type="SAM" id="Phobius"/>
    </source>
</evidence>